<evidence type="ECO:0000256" key="4">
    <source>
        <dbReference type="ARBA" id="ARBA00002713"/>
    </source>
</evidence>
<evidence type="ECO:0000256" key="5">
    <source>
        <dbReference type="ARBA" id="ARBA00004892"/>
    </source>
</evidence>
<dbReference type="PANTHER" id="PTHR30387:SF2">
    <property type="entry name" value="MANNONATE DEHYDRATASE"/>
    <property type="match status" value="1"/>
</dbReference>
<dbReference type="EMBL" id="UINC01191702">
    <property type="protein sequence ID" value="SVE06466.1"/>
    <property type="molecule type" value="Genomic_DNA"/>
</dbReference>
<evidence type="ECO:0000313" key="12">
    <source>
        <dbReference type="EMBL" id="SVE06466.1"/>
    </source>
</evidence>
<organism evidence="12">
    <name type="scientific">marine metagenome</name>
    <dbReference type="NCBI Taxonomy" id="408172"/>
    <lineage>
        <taxon>unclassified sequences</taxon>
        <taxon>metagenomes</taxon>
        <taxon>ecological metagenomes</taxon>
    </lineage>
</organism>
<comment type="function">
    <text evidence="4">Catalyzes the dehydration of D-mannonate.</text>
</comment>
<keyword evidence="8" id="KW-0408">Iron</keyword>
<comment type="catalytic activity">
    <reaction evidence="1">
        <text>D-mannonate = 2-dehydro-3-deoxy-D-gluconate + H2O</text>
        <dbReference type="Rhea" id="RHEA:20097"/>
        <dbReference type="ChEBI" id="CHEBI:15377"/>
        <dbReference type="ChEBI" id="CHEBI:17767"/>
        <dbReference type="ChEBI" id="CHEBI:57990"/>
        <dbReference type="EC" id="4.2.1.8"/>
    </reaction>
</comment>
<evidence type="ECO:0000256" key="7">
    <source>
        <dbReference type="ARBA" id="ARBA00012927"/>
    </source>
</evidence>
<dbReference type="Pfam" id="PF03786">
    <property type="entry name" value="UxuA"/>
    <property type="match status" value="1"/>
</dbReference>
<dbReference type="GO" id="GO:0008198">
    <property type="term" value="F:ferrous iron binding"/>
    <property type="evidence" value="ECO:0007669"/>
    <property type="project" value="TreeGrafter"/>
</dbReference>
<dbReference type="InterPro" id="IPR004628">
    <property type="entry name" value="Man_deHydtase"/>
</dbReference>
<comment type="similarity">
    <text evidence="6">Belongs to the mannonate dehydratase family.</text>
</comment>
<accession>A0A383AF09</accession>
<evidence type="ECO:0000256" key="8">
    <source>
        <dbReference type="ARBA" id="ARBA00023004"/>
    </source>
</evidence>
<dbReference type="GO" id="GO:0030145">
    <property type="term" value="F:manganese ion binding"/>
    <property type="evidence" value="ECO:0007669"/>
    <property type="project" value="TreeGrafter"/>
</dbReference>
<gene>
    <name evidence="12" type="ORF">METZ01_LOCUS459320</name>
</gene>
<dbReference type="PANTHER" id="PTHR30387">
    <property type="entry name" value="MANNONATE DEHYDRATASE"/>
    <property type="match status" value="1"/>
</dbReference>
<dbReference type="Gene3D" id="3.20.20.150">
    <property type="entry name" value="Divalent-metal-dependent TIM barrel enzymes"/>
    <property type="match status" value="1"/>
</dbReference>
<feature type="non-terminal residue" evidence="12">
    <location>
        <position position="205"/>
    </location>
</feature>
<sequence length="205" mass="23425">MVAESAVGARRRDRSYLGYDPRQPEPGLEQLGDRPRLGYPERYTEEQYKRVVAMFKELGEAGLWSALEYFLTAIIPVAEEEQILMGLHPDDPSFNVRGRPRIVKDGAALQRVVDIVPSASNGITFCPGSLATNRHNDVMSIAEQLWPHFVFCHFRNIRFLAAEEFDGEWAFLETYHEDEKRSVPIPALMKLLFEKGCKAPYRADH</sequence>
<protein>
    <recommendedName>
        <fullName evidence="7">mannonate dehydratase</fullName>
        <ecNumber evidence="7">4.2.1.8</ecNumber>
    </recommendedName>
</protein>
<evidence type="ECO:0000256" key="9">
    <source>
        <dbReference type="ARBA" id="ARBA00023211"/>
    </source>
</evidence>
<keyword evidence="10" id="KW-0456">Lyase</keyword>
<keyword evidence="9" id="KW-0464">Manganese</keyword>
<evidence type="ECO:0000256" key="2">
    <source>
        <dbReference type="ARBA" id="ARBA00001936"/>
    </source>
</evidence>
<dbReference type="InterPro" id="IPR036237">
    <property type="entry name" value="Xyl_isomerase-like_sf"/>
</dbReference>
<name>A0A383AF09_9ZZZZ</name>
<dbReference type="EC" id="4.2.1.8" evidence="7"/>
<comment type="cofactor">
    <cofactor evidence="3">
        <name>Fe(2+)</name>
        <dbReference type="ChEBI" id="CHEBI:29033"/>
    </cofactor>
</comment>
<evidence type="ECO:0000256" key="11">
    <source>
        <dbReference type="SAM" id="MobiDB-lite"/>
    </source>
</evidence>
<dbReference type="GO" id="GO:0008927">
    <property type="term" value="F:mannonate dehydratase activity"/>
    <property type="evidence" value="ECO:0007669"/>
    <property type="project" value="UniProtKB-EC"/>
</dbReference>
<evidence type="ECO:0000256" key="1">
    <source>
        <dbReference type="ARBA" id="ARBA00001794"/>
    </source>
</evidence>
<evidence type="ECO:0000256" key="6">
    <source>
        <dbReference type="ARBA" id="ARBA00007389"/>
    </source>
</evidence>
<feature type="region of interest" description="Disordered" evidence="11">
    <location>
        <begin position="1"/>
        <end position="36"/>
    </location>
</feature>
<dbReference type="GO" id="GO:0042840">
    <property type="term" value="P:D-glucuronate catabolic process"/>
    <property type="evidence" value="ECO:0007669"/>
    <property type="project" value="TreeGrafter"/>
</dbReference>
<proteinExistence type="inferred from homology"/>
<dbReference type="SUPFAM" id="SSF51658">
    <property type="entry name" value="Xylose isomerase-like"/>
    <property type="match status" value="1"/>
</dbReference>
<evidence type="ECO:0000256" key="3">
    <source>
        <dbReference type="ARBA" id="ARBA00001954"/>
    </source>
</evidence>
<comment type="cofactor">
    <cofactor evidence="2">
        <name>Mn(2+)</name>
        <dbReference type="ChEBI" id="CHEBI:29035"/>
    </cofactor>
</comment>
<reference evidence="12" key="1">
    <citation type="submission" date="2018-05" db="EMBL/GenBank/DDBJ databases">
        <authorList>
            <person name="Lanie J.A."/>
            <person name="Ng W.-L."/>
            <person name="Kazmierczak K.M."/>
            <person name="Andrzejewski T.M."/>
            <person name="Davidsen T.M."/>
            <person name="Wayne K.J."/>
            <person name="Tettelin H."/>
            <person name="Glass J.I."/>
            <person name="Rusch D."/>
            <person name="Podicherti R."/>
            <person name="Tsui H.-C.T."/>
            <person name="Winkler M.E."/>
        </authorList>
    </citation>
    <scope>NUCLEOTIDE SEQUENCE</scope>
</reference>
<dbReference type="AlphaFoldDB" id="A0A383AF09"/>
<comment type="pathway">
    <text evidence="5">Carbohydrate metabolism; pentose and glucuronate interconversion.</text>
</comment>
<evidence type="ECO:0000256" key="10">
    <source>
        <dbReference type="ARBA" id="ARBA00023239"/>
    </source>
</evidence>